<accession>A0A451EQ75</accession>
<reference evidence="5" key="1">
    <citation type="submission" date="2018-06" db="EMBL/GenBank/DDBJ databases">
        <title>Complete genome of Pseudomonas insecticola strain QZS01.</title>
        <authorList>
            <person name="Wang J."/>
            <person name="Su Q."/>
        </authorList>
    </citation>
    <scope>NUCLEOTIDE SEQUENCE [LARGE SCALE GENOMIC DNA]</scope>
    <source>
        <strain evidence="5">QZS01</strain>
    </source>
</reference>
<evidence type="ECO:0000256" key="2">
    <source>
        <dbReference type="SAM" id="SignalP"/>
    </source>
</evidence>
<dbReference type="SUPFAM" id="SSF51126">
    <property type="entry name" value="Pectin lyase-like"/>
    <property type="match status" value="1"/>
</dbReference>
<dbReference type="SMART" id="SM00869">
    <property type="entry name" value="Autotransporter"/>
    <property type="match status" value="1"/>
</dbReference>
<dbReference type="InterPro" id="IPR003991">
    <property type="entry name" value="Pertactin_virulence_factor"/>
</dbReference>
<dbReference type="Gene3D" id="2.160.20.20">
    <property type="match status" value="1"/>
</dbReference>
<keyword evidence="5" id="KW-1185">Reference proteome</keyword>
<dbReference type="NCBIfam" id="TIGR01414">
    <property type="entry name" value="autotrans_barl"/>
    <property type="match status" value="1"/>
</dbReference>
<dbReference type="InterPro" id="IPR005546">
    <property type="entry name" value="Autotransporte_beta"/>
</dbReference>
<dbReference type="InterPro" id="IPR012332">
    <property type="entry name" value="Autotransporter_pectin_lyase_C"/>
</dbReference>
<dbReference type="InterPro" id="IPR011050">
    <property type="entry name" value="Pectin_lyase_fold/virulence"/>
</dbReference>
<dbReference type="Pfam" id="PF03797">
    <property type="entry name" value="Autotransporter"/>
    <property type="match status" value="1"/>
</dbReference>
<proteinExistence type="predicted"/>
<dbReference type="Gene3D" id="2.40.128.130">
    <property type="entry name" value="Autotransporter beta-domain"/>
    <property type="match status" value="1"/>
</dbReference>
<sequence>MDRRVGHILKWQTFLLLSCASSIALADRASCSVSADGLTNNCSGVYSLYDSSNFNYQNVVVNNTGISTGYSPDVQGFGVYVSQHSTVQNLTVNMKGGIWGGFLPTDGFGTDAIRTQGSGSLTVTGKLIVNAIGSSADGINASITSNATVNTGNNTEINAKSGVAVRSNLTQYSTGENTINIGDNATINTLGYGSNTSDSLGYALYAGSRDSGDNVLSREGSAVVTVGKDSTITTTGNNAYAVYANKTGYIQLGDNATITTSGAAAHGIVAQDGTITANGTTQSYSGGVVDLLGNTTITVDPTKNSNAIYSSGNGSVVSSSNTDRATTVAAQTSGKFNVVGNMLVDNGGKIDLRMTDGSSFIGNTAITNNNGTLNLDITGANSRWQMNDSSQLTNLDLKNNAAVVLGDQTTAVDNTNQVVLTTENLTGSGNFFMRTNIVGSGLGANNIGDLLQVTGSSQGNHVVTVSDSYNGSAAVDGTERLKIIETADGNANFALTGTGTVDVGAYQYTLNKGDSKFSENANNWYLSAKAGGGQLTNAADHSVNILNINYLLNYAETQTLLHRMGELRQPRDKDWDFWIRGFAGKMNSFSGKLSGFDMDYHGFQAGLDRRFIVDGNDLYTGIMVGTSKAKADYDVGNGDTTSYHVGLYTTYKTQNDFYVDAIAKYTVMKNDFNTTTGGGYQVNGDGKTRGYTLGLETGKRFYFDHMAKAGWYVEPQAQLTYSYQDSAKIHSSNGLKTKLDSYESILGRASGVVGYNINQGKTPVDVYFKTGYVKEFDGRTSYSFNGNSATRNKYAFDGSWWDNGIGINAKVNKQHNIYAEADFSKGSRFNNKSIKVGYRLEF</sequence>
<dbReference type="SUPFAM" id="SSF103515">
    <property type="entry name" value="Autotransporter"/>
    <property type="match status" value="1"/>
</dbReference>
<dbReference type="Pfam" id="PF03212">
    <property type="entry name" value="Pertactin"/>
    <property type="match status" value="1"/>
</dbReference>
<evidence type="ECO:0000313" key="4">
    <source>
        <dbReference type="EMBL" id="AZS51982.1"/>
    </source>
</evidence>
<name>A0A451EQ75_9GAMM</name>
<dbReference type="PANTHER" id="PTHR35037">
    <property type="entry name" value="C-TERMINAL REGION OF AIDA-LIKE PROTEIN"/>
    <property type="match status" value="1"/>
</dbReference>
<dbReference type="PRINTS" id="PR01484">
    <property type="entry name" value="PRTACTNFAMLY"/>
</dbReference>
<evidence type="ECO:0000313" key="5">
    <source>
        <dbReference type="Proteomes" id="UP000273143"/>
    </source>
</evidence>
<evidence type="ECO:0000256" key="1">
    <source>
        <dbReference type="ARBA" id="ARBA00022729"/>
    </source>
</evidence>
<organism evidence="4 5">
    <name type="scientific">Entomomonas moraniae</name>
    <dbReference type="NCBI Taxonomy" id="2213226"/>
    <lineage>
        <taxon>Bacteria</taxon>
        <taxon>Pseudomonadati</taxon>
        <taxon>Pseudomonadota</taxon>
        <taxon>Gammaproteobacteria</taxon>
        <taxon>Pseudomonadales</taxon>
        <taxon>Pseudomonadaceae</taxon>
        <taxon>Entomomonas</taxon>
    </lineage>
</organism>
<dbReference type="Proteomes" id="UP000273143">
    <property type="component" value="Chromosome"/>
</dbReference>
<dbReference type="PANTHER" id="PTHR35037:SF2">
    <property type="match status" value="1"/>
</dbReference>
<dbReference type="KEGG" id="emo:DM558_14925"/>
<dbReference type="InterPro" id="IPR004899">
    <property type="entry name" value="Pertactin_central"/>
</dbReference>
<dbReference type="EMBL" id="CP029822">
    <property type="protein sequence ID" value="AZS51982.1"/>
    <property type="molecule type" value="Genomic_DNA"/>
</dbReference>
<feature type="signal peptide" evidence="2">
    <location>
        <begin position="1"/>
        <end position="26"/>
    </location>
</feature>
<feature type="chain" id="PRO_5018987554" evidence="2">
    <location>
        <begin position="27"/>
        <end position="842"/>
    </location>
</feature>
<keyword evidence="1 2" id="KW-0732">Signal</keyword>
<evidence type="ECO:0000259" key="3">
    <source>
        <dbReference type="PROSITE" id="PS51208"/>
    </source>
</evidence>
<feature type="domain" description="Autotransporter" evidence="3">
    <location>
        <begin position="570"/>
        <end position="842"/>
    </location>
</feature>
<dbReference type="AlphaFoldDB" id="A0A451EQ75"/>
<dbReference type="InterPro" id="IPR036709">
    <property type="entry name" value="Autotransporte_beta_dom_sf"/>
</dbReference>
<dbReference type="PROSITE" id="PS51208">
    <property type="entry name" value="AUTOTRANSPORTER"/>
    <property type="match status" value="1"/>
</dbReference>
<dbReference type="InterPro" id="IPR051551">
    <property type="entry name" value="Autotransporter_adhesion"/>
</dbReference>
<gene>
    <name evidence="4" type="ORF">DM558_14925</name>
</gene>
<protein>
    <submittedName>
        <fullName evidence="4">Autotransporter outer membrane beta-barrel domain-containing protein</fullName>
    </submittedName>
</protein>
<dbReference type="GO" id="GO:0019867">
    <property type="term" value="C:outer membrane"/>
    <property type="evidence" value="ECO:0007669"/>
    <property type="project" value="InterPro"/>
</dbReference>
<dbReference type="RefSeq" id="WP_127164642.1">
    <property type="nucleotide sequence ID" value="NZ_CP029822.1"/>
</dbReference>
<dbReference type="InterPro" id="IPR006315">
    <property type="entry name" value="OM_autotransptr_brl_dom"/>
</dbReference>